<evidence type="ECO:0000256" key="1">
    <source>
        <dbReference type="ARBA" id="ARBA00007074"/>
    </source>
</evidence>
<feature type="coiled-coil region" evidence="5">
    <location>
        <begin position="138"/>
        <end position="200"/>
    </location>
</feature>
<evidence type="ECO:0000259" key="7">
    <source>
        <dbReference type="PROSITE" id="PS51935"/>
    </source>
</evidence>
<evidence type="ECO:0000256" key="3">
    <source>
        <dbReference type="ARBA" id="ARBA00022801"/>
    </source>
</evidence>
<evidence type="ECO:0000256" key="2">
    <source>
        <dbReference type="ARBA" id="ARBA00022670"/>
    </source>
</evidence>
<protein>
    <recommendedName>
        <fullName evidence="7">NlpC/P60 domain-containing protein</fullName>
    </recommendedName>
</protein>
<evidence type="ECO:0000313" key="8">
    <source>
        <dbReference type="EMBL" id="PWN03531.1"/>
    </source>
</evidence>
<keyword evidence="5" id="KW-0175">Coiled coil</keyword>
<feature type="coiled-coil region" evidence="5">
    <location>
        <begin position="37"/>
        <end position="85"/>
    </location>
</feature>
<name>A0A316TJ09_9ACTN</name>
<dbReference type="GO" id="GO:0008234">
    <property type="term" value="F:cysteine-type peptidase activity"/>
    <property type="evidence" value="ECO:0007669"/>
    <property type="project" value="UniProtKB-KW"/>
</dbReference>
<evidence type="ECO:0000313" key="9">
    <source>
        <dbReference type="Proteomes" id="UP000245507"/>
    </source>
</evidence>
<dbReference type="Gene3D" id="3.90.1720.10">
    <property type="entry name" value="endopeptidase domain like (from Nostoc punctiforme)"/>
    <property type="match status" value="1"/>
</dbReference>
<dbReference type="InterPro" id="IPR000064">
    <property type="entry name" value="NLP_P60_dom"/>
</dbReference>
<keyword evidence="4" id="KW-0788">Thiol protease</keyword>
<dbReference type="Proteomes" id="UP000245507">
    <property type="component" value="Unassembled WGS sequence"/>
</dbReference>
<comment type="caution">
    <text evidence="8">The sequence shown here is derived from an EMBL/GenBank/DDBJ whole genome shotgun (WGS) entry which is preliminary data.</text>
</comment>
<dbReference type="PANTHER" id="PTHR47359:SF3">
    <property type="entry name" value="NLP_P60 DOMAIN-CONTAINING PROTEIN-RELATED"/>
    <property type="match status" value="1"/>
</dbReference>
<evidence type="ECO:0000256" key="5">
    <source>
        <dbReference type="SAM" id="Coils"/>
    </source>
</evidence>
<comment type="similarity">
    <text evidence="1">Belongs to the peptidase C40 family.</text>
</comment>
<keyword evidence="2" id="KW-0645">Protease</keyword>
<dbReference type="InterPro" id="IPR051794">
    <property type="entry name" value="PG_Endopeptidase_C40"/>
</dbReference>
<keyword evidence="6" id="KW-0732">Signal</keyword>
<dbReference type="Pfam" id="PF00877">
    <property type="entry name" value="NLPC_P60"/>
    <property type="match status" value="1"/>
</dbReference>
<reference evidence="8 9" key="1">
    <citation type="submission" date="2018-05" db="EMBL/GenBank/DDBJ databases">
        <title>Nocardioides silvaticus genome.</title>
        <authorList>
            <person name="Li C."/>
            <person name="Wang G."/>
        </authorList>
    </citation>
    <scope>NUCLEOTIDE SEQUENCE [LARGE SCALE GENOMIC DNA]</scope>
    <source>
        <strain evidence="8 9">CCTCC AB 2018079</strain>
    </source>
</reference>
<keyword evidence="9" id="KW-1185">Reference proteome</keyword>
<feature type="signal peptide" evidence="6">
    <location>
        <begin position="1"/>
        <end position="33"/>
    </location>
</feature>
<dbReference type="AlphaFoldDB" id="A0A316TJ09"/>
<dbReference type="EMBL" id="QGDD01000002">
    <property type="protein sequence ID" value="PWN03531.1"/>
    <property type="molecule type" value="Genomic_DNA"/>
</dbReference>
<evidence type="ECO:0000256" key="4">
    <source>
        <dbReference type="ARBA" id="ARBA00022807"/>
    </source>
</evidence>
<keyword evidence="3" id="KW-0378">Hydrolase</keyword>
<feature type="domain" description="NlpC/P60" evidence="7">
    <location>
        <begin position="215"/>
        <end position="330"/>
    </location>
</feature>
<evidence type="ECO:0000256" key="6">
    <source>
        <dbReference type="SAM" id="SignalP"/>
    </source>
</evidence>
<dbReference type="OrthoDB" id="5177647at2"/>
<proteinExistence type="inferred from homology"/>
<dbReference type="RefSeq" id="WP_109692618.1">
    <property type="nucleotide sequence ID" value="NZ_QGDD01000002.1"/>
</dbReference>
<organism evidence="8 9">
    <name type="scientific">Nocardioides silvaticus</name>
    <dbReference type="NCBI Taxonomy" id="2201891"/>
    <lineage>
        <taxon>Bacteria</taxon>
        <taxon>Bacillati</taxon>
        <taxon>Actinomycetota</taxon>
        <taxon>Actinomycetes</taxon>
        <taxon>Propionibacteriales</taxon>
        <taxon>Nocardioidaceae</taxon>
        <taxon>Nocardioides</taxon>
    </lineage>
</organism>
<dbReference type="InterPro" id="IPR038765">
    <property type="entry name" value="Papain-like_cys_pep_sf"/>
</dbReference>
<dbReference type="PANTHER" id="PTHR47359">
    <property type="entry name" value="PEPTIDOGLYCAN DL-ENDOPEPTIDASE CWLO"/>
    <property type="match status" value="1"/>
</dbReference>
<sequence>MLNGRKRFATVLSALALVGSVVLTVNGSAPAQADPDIDDVRARVDRLFEEAEQAQERYHDAKLELDELNEELDSLQSDEVRQGDRVAQVRSDVRDSVIRQFQGQTMGPAAELLNADEDAFLNELSTFNTVSDLQDSLLADYNDELKAYAIRRKETSDRRDQVAEIEAELKEEKETVDAKLAEAEDLLDELEAEEREAVLSRGSDVRAEDVSISASGRAAAAVQYAMAQVGDAYVYGAAGPDAFDCSGLTMMAWAQAGVSLPHSSSAQYSTGPHIPESALQPGDLVFYYSPISHVGMYIGNGMIVHAANPGAGVLVSPLHYMPYVGAVRPG</sequence>
<dbReference type="GO" id="GO:0006508">
    <property type="term" value="P:proteolysis"/>
    <property type="evidence" value="ECO:0007669"/>
    <property type="project" value="UniProtKB-KW"/>
</dbReference>
<dbReference type="SUPFAM" id="SSF54001">
    <property type="entry name" value="Cysteine proteinases"/>
    <property type="match status" value="1"/>
</dbReference>
<gene>
    <name evidence="8" type="ORF">DJ010_05320</name>
</gene>
<accession>A0A316TJ09</accession>
<dbReference type="PROSITE" id="PS51935">
    <property type="entry name" value="NLPC_P60"/>
    <property type="match status" value="1"/>
</dbReference>
<feature type="chain" id="PRO_5016425336" description="NlpC/P60 domain-containing protein" evidence="6">
    <location>
        <begin position="34"/>
        <end position="330"/>
    </location>
</feature>